<dbReference type="Proteomes" id="UP001431656">
    <property type="component" value="Chromosome"/>
</dbReference>
<dbReference type="PROSITE" id="PS00164">
    <property type="entry name" value="ENOLASE"/>
    <property type="match status" value="1"/>
</dbReference>
<comment type="similarity">
    <text evidence="2 11">Belongs to the enolase family.</text>
</comment>
<evidence type="ECO:0000256" key="8">
    <source>
        <dbReference type="ARBA" id="ARBA00022842"/>
    </source>
</evidence>
<comment type="catalytic activity">
    <reaction evidence="11">
        <text>(2R)-2-phosphoglycerate = phosphoenolpyruvate + H2O</text>
        <dbReference type="Rhea" id="RHEA:10164"/>
        <dbReference type="ChEBI" id="CHEBI:15377"/>
        <dbReference type="ChEBI" id="CHEBI:58289"/>
        <dbReference type="ChEBI" id="CHEBI:58702"/>
        <dbReference type="EC" id="4.2.1.11"/>
    </reaction>
</comment>
<feature type="binding site" evidence="11 14">
    <location>
        <position position="310"/>
    </location>
    <ligand>
        <name>Mg(2+)</name>
        <dbReference type="ChEBI" id="CHEBI:18420"/>
    </ligand>
</feature>
<comment type="pathway">
    <text evidence="1 11">Carbohydrate degradation; glycolysis; pyruvate from D-glyceraldehyde 3-phosphate: step 4/5.</text>
</comment>
<keyword evidence="7 11" id="KW-0479">Metal-binding</keyword>
<dbReference type="GO" id="GO:0000015">
    <property type="term" value="C:phosphopyruvate hydratase complex"/>
    <property type="evidence" value="ECO:0007669"/>
    <property type="project" value="InterPro"/>
</dbReference>
<dbReference type="GO" id="GO:0009986">
    <property type="term" value="C:cell surface"/>
    <property type="evidence" value="ECO:0007669"/>
    <property type="project" value="UniProtKB-SubCell"/>
</dbReference>
<feature type="binding site" evidence="11">
    <location>
        <position position="163"/>
    </location>
    <ligand>
        <name>(2R)-2-phosphoglycerate</name>
        <dbReference type="ChEBI" id="CHEBI:58289"/>
    </ligand>
</feature>
<feature type="binding site" evidence="11 14">
    <location>
        <position position="283"/>
    </location>
    <ligand>
        <name>Mg(2+)</name>
        <dbReference type="ChEBI" id="CHEBI:18420"/>
    </ligand>
</feature>
<keyword evidence="18" id="KW-1185">Reference proteome</keyword>
<reference evidence="17" key="1">
    <citation type="journal article" date="2024" name="Int. J. Syst. Evol. Microbiol.">
        <title>Brooklawnia propionicigenes sp. nov., a facultatively anaerobic, propionate-producing bacterium isolated from a methanogenic reactor treating waste from cattle farms.</title>
        <authorList>
            <person name="Akita Y."/>
            <person name="Ueki A."/>
            <person name="Tonouchi A."/>
            <person name="Sugawara Y."/>
            <person name="Honma S."/>
            <person name="Kaku N."/>
            <person name="Ueki K."/>
        </authorList>
    </citation>
    <scope>NUCLEOTIDE SEQUENCE</scope>
    <source>
        <strain evidence="17">SH051</strain>
    </source>
</reference>
<evidence type="ECO:0000313" key="18">
    <source>
        <dbReference type="Proteomes" id="UP001431656"/>
    </source>
</evidence>
<dbReference type="SFLD" id="SFLDS00001">
    <property type="entry name" value="Enolase"/>
    <property type="match status" value="1"/>
</dbReference>
<dbReference type="Pfam" id="PF03952">
    <property type="entry name" value="Enolase_N"/>
    <property type="match status" value="1"/>
</dbReference>
<evidence type="ECO:0000256" key="11">
    <source>
        <dbReference type="HAMAP-Rule" id="MF_00318"/>
    </source>
</evidence>
<dbReference type="GO" id="GO:0006096">
    <property type="term" value="P:glycolytic process"/>
    <property type="evidence" value="ECO:0007669"/>
    <property type="project" value="UniProtKB-UniRule"/>
</dbReference>
<evidence type="ECO:0000256" key="6">
    <source>
        <dbReference type="ARBA" id="ARBA00022525"/>
    </source>
</evidence>
<feature type="active site" description="Proton donor" evidence="11 12">
    <location>
        <position position="205"/>
    </location>
</feature>
<dbReference type="PIRSF" id="PIRSF001400">
    <property type="entry name" value="Enolase"/>
    <property type="match status" value="1"/>
</dbReference>
<feature type="binding site" evidence="13">
    <location>
        <position position="155"/>
    </location>
    <ligand>
        <name>substrate</name>
    </ligand>
</feature>
<comment type="function">
    <text evidence="11">Catalyzes the reversible conversion of 2-phosphoglycerate (2-PG) into phosphoenolpyruvate (PEP). It is essential for the degradation of carbohydrates via glycolysis.</text>
</comment>
<feature type="domain" description="Enolase C-terminal TIM barrel" evidence="15">
    <location>
        <begin position="139"/>
        <end position="423"/>
    </location>
</feature>
<dbReference type="SUPFAM" id="SSF54826">
    <property type="entry name" value="Enolase N-terminal domain-like"/>
    <property type="match status" value="1"/>
</dbReference>
<dbReference type="RefSeq" id="WP_286264480.1">
    <property type="nucleotide sequence ID" value="NZ_AP028056.1"/>
</dbReference>
<feature type="domain" description="Enolase N-terminal" evidence="16">
    <location>
        <begin position="4"/>
        <end position="134"/>
    </location>
</feature>
<evidence type="ECO:0000259" key="16">
    <source>
        <dbReference type="SMART" id="SM01193"/>
    </source>
</evidence>
<organism evidence="17 18">
    <name type="scientific">Brooklawnia propionicigenes</name>
    <dbReference type="NCBI Taxonomy" id="3041175"/>
    <lineage>
        <taxon>Bacteria</taxon>
        <taxon>Bacillati</taxon>
        <taxon>Actinomycetota</taxon>
        <taxon>Actinomycetes</taxon>
        <taxon>Propionibacteriales</taxon>
        <taxon>Propionibacteriaceae</taxon>
        <taxon>Brooklawnia</taxon>
    </lineage>
</organism>
<feature type="binding site" evidence="11">
    <location>
        <position position="365"/>
    </location>
    <ligand>
        <name>(2R)-2-phosphoglycerate</name>
        <dbReference type="ChEBI" id="CHEBI:58289"/>
    </ligand>
</feature>
<feature type="binding site" evidence="11">
    <location>
        <position position="335"/>
    </location>
    <ligand>
        <name>(2R)-2-phosphoglycerate</name>
        <dbReference type="ChEBI" id="CHEBI:58289"/>
    </ligand>
</feature>
<dbReference type="CDD" id="cd03313">
    <property type="entry name" value="enolase"/>
    <property type="match status" value="1"/>
</dbReference>
<evidence type="ECO:0000256" key="10">
    <source>
        <dbReference type="ARBA" id="ARBA00023239"/>
    </source>
</evidence>
<dbReference type="Gene3D" id="3.20.20.120">
    <property type="entry name" value="Enolase-like C-terminal domain"/>
    <property type="match status" value="1"/>
</dbReference>
<accession>A0AAN0KCE3</accession>
<dbReference type="InterPro" id="IPR000941">
    <property type="entry name" value="Enolase"/>
</dbReference>
<comment type="subcellular location">
    <subcellularLocation>
        <location evidence="11">Cytoplasm</location>
    </subcellularLocation>
    <subcellularLocation>
        <location evidence="11">Secreted</location>
    </subcellularLocation>
    <subcellularLocation>
        <location evidence="11">Cell surface</location>
    </subcellularLocation>
    <text evidence="11">Fractions of enolase are present in both the cytoplasm and on the cell surface.</text>
</comment>
<dbReference type="InterPro" id="IPR020810">
    <property type="entry name" value="Enolase_C"/>
</dbReference>
<comment type="cofactor">
    <cofactor evidence="11">
        <name>Mg(2+)</name>
        <dbReference type="ChEBI" id="CHEBI:18420"/>
    </cofactor>
    <text evidence="11">Binds a second Mg(2+) ion via substrate during catalysis.</text>
</comment>
<dbReference type="SFLD" id="SFLDF00002">
    <property type="entry name" value="enolase"/>
    <property type="match status" value="1"/>
</dbReference>
<dbReference type="NCBIfam" id="TIGR01060">
    <property type="entry name" value="eno"/>
    <property type="match status" value="1"/>
</dbReference>
<evidence type="ECO:0000256" key="4">
    <source>
        <dbReference type="ARBA" id="ARBA00017068"/>
    </source>
</evidence>
<evidence type="ECO:0000256" key="13">
    <source>
        <dbReference type="PIRSR" id="PIRSR001400-2"/>
    </source>
</evidence>
<feature type="binding site" evidence="13">
    <location>
        <begin position="362"/>
        <end position="365"/>
    </location>
    <ligand>
        <name>substrate</name>
    </ligand>
</feature>
<proteinExistence type="inferred from homology"/>
<dbReference type="PRINTS" id="PR00148">
    <property type="entry name" value="ENOLASE"/>
</dbReference>
<dbReference type="HAMAP" id="MF_00318">
    <property type="entry name" value="Enolase"/>
    <property type="match status" value="1"/>
</dbReference>
<dbReference type="KEGG" id="broo:brsh051_19410"/>
<dbReference type="InterPro" id="IPR020809">
    <property type="entry name" value="Enolase_CS"/>
</dbReference>
<dbReference type="SUPFAM" id="SSF51604">
    <property type="entry name" value="Enolase C-terminal domain-like"/>
    <property type="match status" value="1"/>
</dbReference>
<feature type="active site" description="Proton acceptor" evidence="11 12">
    <location>
        <position position="335"/>
    </location>
</feature>
<dbReference type="PANTHER" id="PTHR11902">
    <property type="entry name" value="ENOLASE"/>
    <property type="match status" value="1"/>
</dbReference>
<dbReference type="GO" id="GO:0005576">
    <property type="term" value="C:extracellular region"/>
    <property type="evidence" value="ECO:0007669"/>
    <property type="project" value="UniProtKB-SubCell"/>
</dbReference>
<keyword evidence="10 11" id="KW-0456">Lyase</keyword>
<dbReference type="SFLD" id="SFLDG00178">
    <property type="entry name" value="enolase"/>
    <property type="match status" value="1"/>
</dbReference>
<evidence type="ECO:0000256" key="1">
    <source>
        <dbReference type="ARBA" id="ARBA00005031"/>
    </source>
</evidence>
<keyword evidence="6 11" id="KW-0964">Secreted</keyword>
<sequence>MALIEYIEAREILDSRGNPTVEVEALLDDGSFAVAAVPSGASTGAFEAAELRDGDEGYYGGKGVQKAVDNVNEIIYKEVVGWDATDQRGLDDVMIALDGTPNKSKLGANAILGVSLAVARAAAESAELPLYKYIGGPTVNLLPVPMMNILNGGAHADSNVDIQEFMIAPIGAESFAEALRMGAEVYHALKSVLKERKLATGLGDEGGFAPNLASNREALDLIEDAIKAAGYKPGKDVALALDVAASEFYDDDKYLFEGEKKDSAEMIEYYEQLVADYPLVSIEDPLNEEDWDGWAVITERLGDKVQLVGDDLFVTNVERLQRGIDDGAANALLVKVNQIGSLTETIDAVTLAHRSGFRSMMSHRSGETEDTTIADLAVALGCGQIKSGAPARGERVAKYNQLIRIEQELDESAVYAGAAAFPRFDPEQW</sequence>
<dbReference type="FunFam" id="3.20.20.120:FF:000001">
    <property type="entry name" value="Enolase"/>
    <property type="match status" value="1"/>
</dbReference>
<dbReference type="FunFam" id="3.30.390.10:FF:000001">
    <property type="entry name" value="Enolase"/>
    <property type="match status" value="1"/>
</dbReference>
<keyword evidence="5 11" id="KW-0963">Cytoplasm</keyword>
<feature type="binding site" evidence="13">
    <location>
        <position position="310"/>
    </location>
    <ligand>
        <name>substrate</name>
    </ligand>
</feature>
<evidence type="ECO:0000256" key="3">
    <source>
        <dbReference type="ARBA" id="ARBA00012058"/>
    </source>
</evidence>
<dbReference type="PANTHER" id="PTHR11902:SF1">
    <property type="entry name" value="ENOLASE"/>
    <property type="match status" value="1"/>
</dbReference>
<evidence type="ECO:0000256" key="14">
    <source>
        <dbReference type="PIRSR" id="PIRSR001400-3"/>
    </source>
</evidence>
<dbReference type="Pfam" id="PF00113">
    <property type="entry name" value="Enolase_C"/>
    <property type="match status" value="1"/>
</dbReference>
<gene>
    <name evidence="11 17" type="primary">eno</name>
    <name evidence="17" type="ORF">brsh051_19410</name>
</gene>
<feature type="binding site" evidence="11">
    <location>
        <position position="386"/>
    </location>
    <ligand>
        <name>(2R)-2-phosphoglycerate</name>
        <dbReference type="ChEBI" id="CHEBI:58289"/>
    </ligand>
</feature>
<feature type="binding site" evidence="13">
    <location>
        <position position="283"/>
    </location>
    <ligand>
        <name>substrate</name>
    </ligand>
</feature>
<dbReference type="SMART" id="SM01193">
    <property type="entry name" value="Enolase_N"/>
    <property type="match status" value="1"/>
</dbReference>
<dbReference type="SMART" id="SM01192">
    <property type="entry name" value="Enolase_C"/>
    <property type="match status" value="1"/>
</dbReference>
<comment type="cofactor">
    <cofactor evidence="14">
        <name>Mg(2+)</name>
        <dbReference type="ChEBI" id="CHEBI:18420"/>
    </cofactor>
    <text evidence="14">Mg(2+) is required for catalysis and for stabilizing the dimer.</text>
</comment>
<evidence type="ECO:0000256" key="2">
    <source>
        <dbReference type="ARBA" id="ARBA00009604"/>
    </source>
</evidence>
<evidence type="ECO:0000256" key="12">
    <source>
        <dbReference type="PIRSR" id="PIRSR001400-1"/>
    </source>
</evidence>
<protein>
    <recommendedName>
        <fullName evidence="4 11">Enolase</fullName>
        <ecNumber evidence="3 11">4.2.1.11</ecNumber>
    </recommendedName>
    <alternativeName>
        <fullName evidence="11">2-phospho-D-glycerate hydro-lyase</fullName>
    </alternativeName>
    <alternativeName>
        <fullName evidence="11">2-phosphoglycerate dehydratase</fullName>
    </alternativeName>
</protein>
<name>A0AAN0KCE3_9ACTN</name>
<dbReference type="EMBL" id="AP028056">
    <property type="protein sequence ID" value="BEH02660.1"/>
    <property type="molecule type" value="Genomic_DNA"/>
</dbReference>
<dbReference type="InterPro" id="IPR036849">
    <property type="entry name" value="Enolase-like_C_sf"/>
</dbReference>
<keyword evidence="8 11" id="KW-0460">Magnesium</keyword>
<feature type="binding site" evidence="13">
    <location>
        <position position="164"/>
    </location>
    <ligand>
        <name>substrate</name>
    </ligand>
</feature>
<dbReference type="GO" id="GO:0004634">
    <property type="term" value="F:phosphopyruvate hydratase activity"/>
    <property type="evidence" value="ECO:0007669"/>
    <property type="project" value="UniProtKB-UniRule"/>
</dbReference>
<evidence type="ECO:0000313" key="17">
    <source>
        <dbReference type="EMBL" id="BEH02660.1"/>
    </source>
</evidence>
<feature type="binding site" evidence="13">
    <location>
        <position position="386"/>
    </location>
    <ligand>
        <name>substrate</name>
    </ligand>
</feature>
<evidence type="ECO:0000256" key="5">
    <source>
        <dbReference type="ARBA" id="ARBA00022490"/>
    </source>
</evidence>
<evidence type="ECO:0000256" key="7">
    <source>
        <dbReference type="ARBA" id="ARBA00022723"/>
    </source>
</evidence>
<evidence type="ECO:0000256" key="9">
    <source>
        <dbReference type="ARBA" id="ARBA00023152"/>
    </source>
</evidence>
<dbReference type="EC" id="4.2.1.11" evidence="3 11"/>
<dbReference type="GO" id="GO:0000287">
    <property type="term" value="F:magnesium ion binding"/>
    <property type="evidence" value="ECO:0007669"/>
    <property type="project" value="UniProtKB-UniRule"/>
</dbReference>
<dbReference type="InterPro" id="IPR029017">
    <property type="entry name" value="Enolase-like_N"/>
</dbReference>
<keyword evidence="9 11" id="KW-0324">Glycolysis</keyword>
<feature type="binding site" evidence="11 14">
    <location>
        <position position="242"/>
    </location>
    <ligand>
        <name>Mg(2+)</name>
        <dbReference type="ChEBI" id="CHEBI:18420"/>
    </ligand>
</feature>
<dbReference type="AlphaFoldDB" id="A0AAN0KCE3"/>
<feature type="binding site" evidence="11">
    <location>
        <position position="364"/>
    </location>
    <ligand>
        <name>(2R)-2-phosphoglycerate</name>
        <dbReference type="ChEBI" id="CHEBI:58289"/>
    </ligand>
</feature>
<dbReference type="Gene3D" id="3.30.390.10">
    <property type="entry name" value="Enolase-like, N-terminal domain"/>
    <property type="match status" value="1"/>
</dbReference>
<evidence type="ECO:0000259" key="15">
    <source>
        <dbReference type="SMART" id="SM01192"/>
    </source>
</evidence>
<dbReference type="InterPro" id="IPR020811">
    <property type="entry name" value="Enolase_N"/>
</dbReference>